<dbReference type="AlphaFoldDB" id="A0A0A0JZI4"/>
<accession>A0A0A0JZI4</accession>
<reference evidence="2 3" key="1">
    <citation type="submission" date="2013-08" db="EMBL/GenBank/DDBJ databases">
        <title>The genome sequence of Knoellia aerolata.</title>
        <authorList>
            <person name="Zhu W."/>
            <person name="Wang G."/>
        </authorList>
    </citation>
    <scope>NUCLEOTIDE SEQUENCE [LARGE SCALE GENOMIC DNA]</scope>
    <source>
        <strain evidence="2 3">DSM 18566</strain>
    </source>
</reference>
<keyword evidence="3" id="KW-1185">Reference proteome</keyword>
<evidence type="ECO:0000256" key="1">
    <source>
        <dbReference type="SAM" id="MobiDB-lite"/>
    </source>
</evidence>
<feature type="region of interest" description="Disordered" evidence="1">
    <location>
        <begin position="216"/>
        <end position="245"/>
    </location>
</feature>
<proteinExistence type="predicted"/>
<comment type="caution">
    <text evidence="2">The sequence shown here is derived from an EMBL/GenBank/DDBJ whole genome shotgun (WGS) entry which is preliminary data.</text>
</comment>
<evidence type="ECO:0000313" key="3">
    <source>
        <dbReference type="Proteomes" id="UP000030013"/>
    </source>
</evidence>
<protein>
    <submittedName>
        <fullName evidence="2">Uncharacterized protein</fullName>
    </submittedName>
</protein>
<name>A0A0A0JZI4_9MICO</name>
<dbReference type="STRING" id="1385519.N801_11520"/>
<dbReference type="Proteomes" id="UP000030013">
    <property type="component" value="Unassembled WGS sequence"/>
</dbReference>
<organism evidence="2 3">
    <name type="scientific">Knoellia aerolata DSM 18566</name>
    <dbReference type="NCBI Taxonomy" id="1385519"/>
    <lineage>
        <taxon>Bacteria</taxon>
        <taxon>Bacillati</taxon>
        <taxon>Actinomycetota</taxon>
        <taxon>Actinomycetes</taxon>
        <taxon>Micrococcales</taxon>
        <taxon>Intrasporangiaceae</taxon>
        <taxon>Knoellia</taxon>
    </lineage>
</organism>
<gene>
    <name evidence="2" type="ORF">N801_11520</name>
</gene>
<dbReference type="EMBL" id="AVPL01000002">
    <property type="protein sequence ID" value="KGN42890.1"/>
    <property type="molecule type" value="Genomic_DNA"/>
</dbReference>
<evidence type="ECO:0000313" key="2">
    <source>
        <dbReference type="EMBL" id="KGN42890.1"/>
    </source>
</evidence>
<sequence>MEPEPQPVAQVLVRDVVARPAHLVDGLAPDDPAVEQGQPEPVHVVGGRERPAVPVAEHREVERVDEVALVPQVAERRVGRELVEREEARVPQARRLEHQALHDVVVGPAGGALECERQHHVAAVAVGEALARGEHLWVALEHGQERLRRGEGVGRHVEDEVRRLPRALVEVVPDPRRLAQQVLDRHAVVDEGQVRAEQSAQGLVEAQLAVLDEPHHRQRGERLAATGDADPRAGRHGCPQGPVGEALAPLEGPVVVDVHRHHAGEGRLPDRLVEQCRVHVQLGPWGHLRLLLGSSAPHTAVG</sequence>